<dbReference type="Gene3D" id="3.30.70.2390">
    <property type="match status" value="1"/>
</dbReference>
<sequence>MEDEESKLQAMPSQSSNEDLRRTRVGFPQVKEEKKAGKGTLIFIILAILALGLVGVWLIFGRGSQEEVIEEPSPTVFNRSISPTPTIMPVQIDKKDMKIQILNGSGIPGAAGNLKEKIENLGYSDITVGNASAQNYTSTEVTFSSELVQEVKDEITGELEKVYEEVNIETGSIEGSDIKIITGYPKGYNPTPTSKPTLTSTPTPKTTGTLTPTSTPTPTP</sequence>
<feature type="compositionally biased region" description="Low complexity" evidence="1">
    <location>
        <begin position="190"/>
        <end position="214"/>
    </location>
</feature>
<dbReference type="AlphaFoldDB" id="A0A1F7WZZ8"/>
<comment type="caution">
    <text evidence="4">The sequence shown here is derived from an EMBL/GenBank/DDBJ whole genome shotgun (WGS) entry which is preliminary data.</text>
</comment>
<feature type="region of interest" description="Disordered" evidence="1">
    <location>
        <begin position="187"/>
        <end position="220"/>
    </location>
</feature>
<evidence type="ECO:0000313" key="4">
    <source>
        <dbReference type="EMBL" id="OGM08380.1"/>
    </source>
</evidence>
<dbReference type="InterPro" id="IPR027381">
    <property type="entry name" value="LytR/CpsA/Psr_C"/>
</dbReference>
<evidence type="ECO:0000256" key="2">
    <source>
        <dbReference type="SAM" id="Phobius"/>
    </source>
</evidence>
<dbReference type="Pfam" id="PF13399">
    <property type="entry name" value="LytR_C"/>
    <property type="match status" value="1"/>
</dbReference>
<evidence type="ECO:0000313" key="5">
    <source>
        <dbReference type="Proteomes" id="UP000176939"/>
    </source>
</evidence>
<dbReference type="EMBL" id="MGFQ01000048">
    <property type="protein sequence ID" value="OGM08380.1"/>
    <property type="molecule type" value="Genomic_DNA"/>
</dbReference>
<keyword evidence="2" id="KW-0812">Transmembrane</keyword>
<name>A0A1F7WZZ8_9BACT</name>
<organism evidence="4 5">
    <name type="scientific">Candidatus Woesebacteria bacterium RBG_13_36_22</name>
    <dbReference type="NCBI Taxonomy" id="1802478"/>
    <lineage>
        <taxon>Bacteria</taxon>
        <taxon>Candidatus Woeseibacteriota</taxon>
    </lineage>
</organism>
<keyword evidence="2" id="KW-1133">Transmembrane helix</keyword>
<dbReference type="Proteomes" id="UP000176939">
    <property type="component" value="Unassembled WGS sequence"/>
</dbReference>
<accession>A0A1F7WZZ8</accession>
<evidence type="ECO:0000256" key="1">
    <source>
        <dbReference type="SAM" id="MobiDB-lite"/>
    </source>
</evidence>
<gene>
    <name evidence="4" type="ORF">A2Z67_01500</name>
</gene>
<reference evidence="4 5" key="1">
    <citation type="journal article" date="2016" name="Nat. Commun.">
        <title>Thousands of microbial genomes shed light on interconnected biogeochemical processes in an aquifer system.</title>
        <authorList>
            <person name="Anantharaman K."/>
            <person name="Brown C.T."/>
            <person name="Hug L.A."/>
            <person name="Sharon I."/>
            <person name="Castelle C.J."/>
            <person name="Probst A.J."/>
            <person name="Thomas B.C."/>
            <person name="Singh A."/>
            <person name="Wilkins M.J."/>
            <person name="Karaoz U."/>
            <person name="Brodie E.L."/>
            <person name="Williams K.H."/>
            <person name="Hubbard S.S."/>
            <person name="Banfield J.F."/>
        </authorList>
    </citation>
    <scope>NUCLEOTIDE SEQUENCE [LARGE SCALE GENOMIC DNA]</scope>
</reference>
<evidence type="ECO:0000259" key="3">
    <source>
        <dbReference type="Pfam" id="PF13399"/>
    </source>
</evidence>
<feature type="region of interest" description="Disordered" evidence="1">
    <location>
        <begin position="1"/>
        <end position="24"/>
    </location>
</feature>
<keyword evidence="2" id="KW-0472">Membrane</keyword>
<proteinExistence type="predicted"/>
<feature type="domain" description="LytR/CpsA/Psr regulator C-terminal" evidence="3">
    <location>
        <begin position="97"/>
        <end position="156"/>
    </location>
</feature>
<protein>
    <recommendedName>
        <fullName evidence="3">LytR/CpsA/Psr regulator C-terminal domain-containing protein</fullName>
    </recommendedName>
</protein>
<feature type="transmembrane region" description="Helical" evidence="2">
    <location>
        <begin position="41"/>
        <end position="60"/>
    </location>
</feature>